<dbReference type="PANTHER" id="PTHR33734:SF22">
    <property type="entry name" value="MEMBRANE-BOUND LYTIC MUREIN TRANSGLYCOSYLASE D"/>
    <property type="match status" value="1"/>
</dbReference>
<dbReference type="Pfam" id="PF01476">
    <property type="entry name" value="LysM"/>
    <property type="match status" value="3"/>
</dbReference>
<gene>
    <name evidence="5" type="ORF">MON38_12630</name>
</gene>
<sequence>MKQGIKQVKALRGRALWLALALPGLLPVARAQAQQAPRPDTTTQALPALLGDTVRVRLELQPDSLVAVPVPSIDSARLEWLRTPPTMRDLVCDRVGCFETEAPHQFNNSVMAYVTLFTARNRSYLQRVLERENLYFPLFEKYLAQYNLPTDLKYLAVVESALIPTAKSPVGATGLWQFMGPTAGDLRLKRDEWIDERMAPEKATEAACKHLRYLYGVFHDWELVLAAYNWGAGSVQRVMRRTGKKTFWDLYPHMPAETRNYVPTFTAIMYSMKYAEAHGLRTPTLRYQYAEAMDTMNLRGHAFDLRRLSRACGYTDSLYLTRFNPELRRAALPAGYRPYVVRFPAAAAEHLGDVDRATLLAYCEPAAELPRPLGFLPPRLEGVEPWPSRSLLAATAGPRATTETNAPRFRRVSYKVRRGETVASLAERFDVSPSQLRRWNELPKNRPLKPGRELLVFVPLPATAAPRNPVREAVPVPETVVLVAATAAPVVDEEALARREQANANAREAARLQELMRQEKQQELRLVAIRQRQAIQQAAAEAQARAAARQLARETAKAEARDAAKAEVRAQAAALAASENSAAKTRIAEPKLNETREAAATQVAAVADETPALKSTEGVYTVRRGDYLTKLARERGLSVAQLVTWNKLESETVVPGQRLVFQAPAAEDADVSPASAKKQRRETAVARAAEPKATVAANTGRHAQLTAAPQVHRVQQGDTLFNISQRFNVSVQVLRELNHLKSDEVKLGQKLLVPQG</sequence>
<dbReference type="InterPro" id="IPR008258">
    <property type="entry name" value="Transglycosylase_SLT_dom_1"/>
</dbReference>
<feature type="signal peptide" evidence="3">
    <location>
        <begin position="1"/>
        <end position="33"/>
    </location>
</feature>
<feature type="coiled-coil region" evidence="2">
    <location>
        <begin position="499"/>
        <end position="561"/>
    </location>
</feature>
<dbReference type="PANTHER" id="PTHR33734">
    <property type="entry name" value="LYSM DOMAIN-CONTAINING GPI-ANCHORED PROTEIN 2"/>
    <property type="match status" value="1"/>
</dbReference>
<protein>
    <submittedName>
        <fullName evidence="5">LysM peptidoglycan-binding domain-containing protein</fullName>
    </submittedName>
</protein>
<feature type="domain" description="LysM" evidence="4">
    <location>
        <begin position="618"/>
        <end position="661"/>
    </location>
</feature>
<comment type="caution">
    <text evidence="5">The sequence shown here is derived from an EMBL/GenBank/DDBJ whole genome shotgun (WGS) entry which is preliminary data.</text>
</comment>
<name>A0A9X1VHH6_9BACT</name>
<dbReference type="SUPFAM" id="SSF53955">
    <property type="entry name" value="Lysozyme-like"/>
    <property type="match status" value="1"/>
</dbReference>
<keyword evidence="2" id="KW-0175">Coiled coil</keyword>
<dbReference type="CDD" id="cd16894">
    <property type="entry name" value="MltD-like"/>
    <property type="match status" value="1"/>
</dbReference>
<dbReference type="Pfam" id="PF01464">
    <property type="entry name" value="SLT"/>
    <property type="match status" value="1"/>
</dbReference>
<comment type="similarity">
    <text evidence="1">Belongs to the transglycosylase Slt family.</text>
</comment>
<dbReference type="EMBL" id="JALBGC010000003">
    <property type="protein sequence ID" value="MCI1188268.1"/>
    <property type="molecule type" value="Genomic_DNA"/>
</dbReference>
<accession>A0A9X1VHH6</accession>
<feature type="domain" description="LysM" evidence="4">
    <location>
        <begin position="412"/>
        <end position="456"/>
    </location>
</feature>
<evidence type="ECO:0000256" key="2">
    <source>
        <dbReference type="SAM" id="Coils"/>
    </source>
</evidence>
<dbReference type="InterPro" id="IPR000189">
    <property type="entry name" value="Transglyc_AS"/>
</dbReference>
<evidence type="ECO:0000256" key="1">
    <source>
        <dbReference type="ARBA" id="ARBA00007734"/>
    </source>
</evidence>
<feature type="chain" id="PRO_5040858806" evidence="3">
    <location>
        <begin position="34"/>
        <end position="756"/>
    </location>
</feature>
<dbReference type="CDD" id="cd00118">
    <property type="entry name" value="LysM"/>
    <property type="match status" value="3"/>
</dbReference>
<dbReference type="PROSITE" id="PS51782">
    <property type="entry name" value="LYSM"/>
    <property type="match status" value="3"/>
</dbReference>
<dbReference type="InterPro" id="IPR018392">
    <property type="entry name" value="LysM"/>
</dbReference>
<dbReference type="RefSeq" id="WP_241936531.1">
    <property type="nucleotide sequence ID" value="NZ_JALBGC010000003.1"/>
</dbReference>
<organism evidence="5 6">
    <name type="scientific">Hymenobacter cyanobacteriorum</name>
    <dbReference type="NCBI Taxonomy" id="2926463"/>
    <lineage>
        <taxon>Bacteria</taxon>
        <taxon>Pseudomonadati</taxon>
        <taxon>Bacteroidota</taxon>
        <taxon>Cytophagia</taxon>
        <taxon>Cytophagales</taxon>
        <taxon>Hymenobacteraceae</taxon>
        <taxon>Hymenobacter</taxon>
    </lineage>
</organism>
<evidence type="ECO:0000256" key="3">
    <source>
        <dbReference type="SAM" id="SignalP"/>
    </source>
</evidence>
<dbReference type="SUPFAM" id="SSF54106">
    <property type="entry name" value="LysM domain"/>
    <property type="match status" value="3"/>
</dbReference>
<dbReference type="GO" id="GO:0016020">
    <property type="term" value="C:membrane"/>
    <property type="evidence" value="ECO:0007669"/>
    <property type="project" value="InterPro"/>
</dbReference>
<dbReference type="SMART" id="SM00257">
    <property type="entry name" value="LysM"/>
    <property type="match status" value="3"/>
</dbReference>
<dbReference type="GO" id="GO:0000270">
    <property type="term" value="P:peptidoglycan metabolic process"/>
    <property type="evidence" value="ECO:0007669"/>
    <property type="project" value="InterPro"/>
</dbReference>
<dbReference type="InterPro" id="IPR023346">
    <property type="entry name" value="Lysozyme-like_dom_sf"/>
</dbReference>
<dbReference type="InterPro" id="IPR036779">
    <property type="entry name" value="LysM_dom_sf"/>
</dbReference>
<dbReference type="AlphaFoldDB" id="A0A9X1VHH6"/>
<dbReference type="Proteomes" id="UP001139193">
    <property type="component" value="Unassembled WGS sequence"/>
</dbReference>
<dbReference type="PROSITE" id="PS00922">
    <property type="entry name" value="TRANSGLYCOSYLASE"/>
    <property type="match status" value="1"/>
</dbReference>
<feature type="domain" description="LysM" evidence="4">
    <location>
        <begin position="710"/>
        <end position="753"/>
    </location>
</feature>
<dbReference type="Gene3D" id="1.10.530.10">
    <property type="match status" value="1"/>
</dbReference>
<reference evidence="5" key="1">
    <citation type="submission" date="2022-03" db="EMBL/GenBank/DDBJ databases">
        <title>Bacterial whole genome sequence for Hymenobacter sp. DH14.</title>
        <authorList>
            <person name="Le V."/>
        </authorList>
    </citation>
    <scope>NUCLEOTIDE SEQUENCE</scope>
    <source>
        <strain evidence="5">DH14</strain>
    </source>
</reference>
<evidence type="ECO:0000313" key="5">
    <source>
        <dbReference type="EMBL" id="MCI1188268.1"/>
    </source>
</evidence>
<keyword evidence="6" id="KW-1185">Reference proteome</keyword>
<dbReference type="GO" id="GO:0008932">
    <property type="term" value="F:lytic endotransglycosylase activity"/>
    <property type="evidence" value="ECO:0007669"/>
    <property type="project" value="TreeGrafter"/>
</dbReference>
<dbReference type="Gene3D" id="3.10.350.10">
    <property type="entry name" value="LysM domain"/>
    <property type="match status" value="3"/>
</dbReference>
<keyword evidence="3" id="KW-0732">Signal</keyword>
<evidence type="ECO:0000313" key="6">
    <source>
        <dbReference type="Proteomes" id="UP001139193"/>
    </source>
</evidence>
<proteinExistence type="inferred from homology"/>
<evidence type="ECO:0000259" key="4">
    <source>
        <dbReference type="PROSITE" id="PS51782"/>
    </source>
</evidence>